<evidence type="ECO:0000313" key="2">
    <source>
        <dbReference type="Proteomes" id="UP000295252"/>
    </source>
</evidence>
<keyword evidence="2" id="KW-1185">Reference proteome</keyword>
<dbReference type="InParanoid" id="A0A068UJD6"/>
<gene>
    <name evidence="1" type="ORF">GSCOC_T00027266001</name>
</gene>
<name>A0A068UJD6_COFCA</name>
<sequence length="41" mass="4628">MVGIFFGCKQLEMSFSLQHLNESKQLVVESSGMYMLEELSG</sequence>
<protein>
    <submittedName>
        <fullName evidence="1">Uncharacterized protein</fullName>
    </submittedName>
</protein>
<evidence type="ECO:0000313" key="1">
    <source>
        <dbReference type="EMBL" id="CDP08417.1"/>
    </source>
</evidence>
<proteinExistence type="predicted"/>
<accession>A0A068UJD6</accession>
<dbReference type="Gramene" id="CDP08417">
    <property type="protein sequence ID" value="CDP08417"/>
    <property type="gene ID" value="GSCOC_T00027266001"/>
</dbReference>
<dbReference type="AlphaFoldDB" id="A0A068UJD6"/>
<dbReference type="EMBL" id="HG739116">
    <property type="protein sequence ID" value="CDP08417.1"/>
    <property type="molecule type" value="Genomic_DNA"/>
</dbReference>
<organism evidence="1 2">
    <name type="scientific">Coffea canephora</name>
    <name type="common">Robusta coffee</name>
    <dbReference type="NCBI Taxonomy" id="49390"/>
    <lineage>
        <taxon>Eukaryota</taxon>
        <taxon>Viridiplantae</taxon>
        <taxon>Streptophyta</taxon>
        <taxon>Embryophyta</taxon>
        <taxon>Tracheophyta</taxon>
        <taxon>Spermatophyta</taxon>
        <taxon>Magnoliopsida</taxon>
        <taxon>eudicotyledons</taxon>
        <taxon>Gunneridae</taxon>
        <taxon>Pentapetalae</taxon>
        <taxon>asterids</taxon>
        <taxon>lamiids</taxon>
        <taxon>Gentianales</taxon>
        <taxon>Rubiaceae</taxon>
        <taxon>Ixoroideae</taxon>
        <taxon>Gardenieae complex</taxon>
        <taxon>Bertiereae - Coffeeae clade</taxon>
        <taxon>Coffeeae</taxon>
        <taxon>Coffea</taxon>
    </lineage>
</organism>
<dbReference type="Proteomes" id="UP000295252">
    <property type="component" value="Chromosome IX"/>
</dbReference>
<reference evidence="2" key="1">
    <citation type="journal article" date="2014" name="Science">
        <title>The coffee genome provides insight into the convergent evolution of caffeine biosynthesis.</title>
        <authorList>
            <person name="Denoeud F."/>
            <person name="Carretero-Paulet L."/>
            <person name="Dereeper A."/>
            <person name="Droc G."/>
            <person name="Guyot R."/>
            <person name="Pietrella M."/>
            <person name="Zheng C."/>
            <person name="Alberti A."/>
            <person name="Anthony F."/>
            <person name="Aprea G."/>
            <person name="Aury J.M."/>
            <person name="Bento P."/>
            <person name="Bernard M."/>
            <person name="Bocs S."/>
            <person name="Campa C."/>
            <person name="Cenci A."/>
            <person name="Combes M.C."/>
            <person name="Crouzillat D."/>
            <person name="Da Silva C."/>
            <person name="Daddiego L."/>
            <person name="De Bellis F."/>
            <person name="Dussert S."/>
            <person name="Garsmeur O."/>
            <person name="Gayraud T."/>
            <person name="Guignon V."/>
            <person name="Jahn K."/>
            <person name="Jamilloux V."/>
            <person name="Joet T."/>
            <person name="Labadie K."/>
            <person name="Lan T."/>
            <person name="Leclercq J."/>
            <person name="Lepelley M."/>
            <person name="Leroy T."/>
            <person name="Li L.T."/>
            <person name="Librado P."/>
            <person name="Lopez L."/>
            <person name="Munoz A."/>
            <person name="Noel B."/>
            <person name="Pallavicini A."/>
            <person name="Perrotta G."/>
            <person name="Poncet V."/>
            <person name="Pot D."/>
            <person name="Priyono X."/>
            <person name="Rigoreau M."/>
            <person name="Rouard M."/>
            <person name="Rozas J."/>
            <person name="Tranchant-Dubreuil C."/>
            <person name="VanBuren R."/>
            <person name="Zhang Q."/>
            <person name="Andrade A.C."/>
            <person name="Argout X."/>
            <person name="Bertrand B."/>
            <person name="de Kochko A."/>
            <person name="Graziosi G."/>
            <person name="Henry R.J."/>
            <person name="Jayarama X."/>
            <person name="Ming R."/>
            <person name="Nagai C."/>
            <person name="Rounsley S."/>
            <person name="Sankoff D."/>
            <person name="Giuliano G."/>
            <person name="Albert V.A."/>
            <person name="Wincker P."/>
            <person name="Lashermes P."/>
        </authorList>
    </citation>
    <scope>NUCLEOTIDE SEQUENCE [LARGE SCALE GENOMIC DNA]</scope>
    <source>
        <strain evidence="2">cv. DH200-94</strain>
    </source>
</reference>